<dbReference type="Proteomes" id="UP000286931">
    <property type="component" value="Unassembled WGS sequence"/>
</dbReference>
<sequence length="126" mass="12381">MAAPAGPPAAAGVAQPVTPPDEANRPIDQGLLAAPHGPRAVAAAELPEAAAPVPVPGRAAAALAATFGGGLALDRHLDARESHASREVAAGCGQRVYGVRLHTVKALVDSVALGAPVRAGEPSGDR</sequence>
<evidence type="ECO:0000313" key="2">
    <source>
        <dbReference type="EMBL" id="GCD96071.1"/>
    </source>
</evidence>
<accession>A0A401YNA2</accession>
<feature type="region of interest" description="Disordered" evidence="1">
    <location>
        <begin position="1"/>
        <end position="32"/>
    </location>
</feature>
<name>A0A401YNA2_9ACTN</name>
<dbReference type="AlphaFoldDB" id="A0A401YNA2"/>
<dbReference type="EMBL" id="BIFH01000019">
    <property type="protein sequence ID" value="GCD96071.1"/>
    <property type="molecule type" value="Genomic_DNA"/>
</dbReference>
<evidence type="ECO:0000313" key="3">
    <source>
        <dbReference type="Proteomes" id="UP000286931"/>
    </source>
</evidence>
<protein>
    <submittedName>
        <fullName evidence="2">Uncharacterized protein</fullName>
    </submittedName>
</protein>
<organism evidence="2 3">
    <name type="scientific">Embleya hyalina</name>
    <dbReference type="NCBI Taxonomy" id="516124"/>
    <lineage>
        <taxon>Bacteria</taxon>
        <taxon>Bacillati</taxon>
        <taxon>Actinomycetota</taxon>
        <taxon>Actinomycetes</taxon>
        <taxon>Kitasatosporales</taxon>
        <taxon>Streptomycetaceae</taxon>
        <taxon>Embleya</taxon>
    </lineage>
</organism>
<gene>
    <name evidence="2" type="ORF">EHYA_03755</name>
</gene>
<reference evidence="2 3" key="1">
    <citation type="submission" date="2018-12" db="EMBL/GenBank/DDBJ databases">
        <title>Draft genome sequence of Embleya hyalina NBRC 13850T.</title>
        <authorList>
            <person name="Komaki H."/>
            <person name="Hosoyama A."/>
            <person name="Kimura A."/>
            <person name="Ichikawa N."/>
            <person name="Tamura T."/>
        </authorList>
    </citation>
    <scope>NUCLEOTIDE SEQUENCE [LARGE SCALE GENOMIC DNA]</scope>
    <source>
        <strain evidence="2 3">NBRC 13850</strain>
    </source>
</reference>
<keyword evidence="3" id="KW-1185">Reference proteome</keyword>
<evidence type="ECO:0000256" key="1">
    <source>
        <dbReference type="SAM" id="MobiDB-lite"/>
    </source>
</evidence>
<feature type="compositionally biased region" description="Low complexity" evidence="1">
    <location>
        <begin position="1"/>
        <end position="16"/>
    </location>
</feature>
<comment type="caution">
    <text evidence="2">The sequence shown here is derived from an EMBL/GenBank/DDBJ whole genome shotgun (WGS) entry which is preliminary data.</text>
</comment>
<proteinExistence type="predicted"/>